<evidence type="ECO:0000256" key="1">
    <source>
        <dbReference type="ARBA" id="ARBA00004651"/>
    </source>
</evidence>
<organism evidence="9 10">
    <name type="scientific">Microvirga tunisiensis</name>
    <dbReference type="NCBI Taxonomy" id="2108360"/>
    <lineage>
        <taxon>Bacteria</taxon>
        <taxon>Pseudomonadati</taxon>
        <taxon>Pseudomonadota</taxon>
        <taxon>Alphaproteobacteria</taxon>
        <taxon>Hyphomicrobiales</taxon>
        <taxon>Methylobacteriaceae</taxon>
        <taxon>Microvirga</taxon>
    </lineage>
</organism>
<keyword evidence="3" id="KW-1003">Cell membrane</keyword>
<feature type="transmembrane region" description="Helical" evidence="7">
    <location>
        <begin position="213"/>
        <end position="235"/>
    </location>
</feature>
<keyword evidence="5 7" id="KW-1133">Transmembrane helix</keyword>
<keyword evidence="2" id="KW-0813">Transport</keyword>
<dbReference type="GO" id="GO:0005886">
    <property type="term" value="C:plasma membrane"/>
    <property type="evidence" value="ECO:0007669"/>
    <property type="project" value="UniProtKB-SubCell"/>
</dbReference>
<feature type="transmembrane region" description="Helical" evidence="7">
    <location>
        <begin position="349"/>
        <end position="367"/>
    </location>
</feature>
<feature type="transmembrane region" description="Helical" evidence="7">
    <location>
        <begin position="281"/>
        <end position="303"/>
    </location>
</feature>
<dbReference type="CDD" id="cd17502">
    <property type="entry name" value="MFS_Azr1_MDR_like"/>
    <property type="match status" value="1"/>
</dbReference>
<feature type="transmembrane region" description="Helical" evidence="7">
    <location>
        <begin position="462"/>
        <end position="484"/>
    </location>
</feature>
<reference evidence="9 10" key="1">
    <citation type="journal article" date="2019" name="Syst. Appl. Microbiol.">
        <title>Microvirga tunisiensis sp. nov., a root nodule symbiotic bacterium isolated from Lupinus micranthus and L. luteus grown in Northern Tunisia.</title>
        <authorList>
            <person name="Msaddak A."/>
            <person name="Rejili M."/>
            <person name="Duran D."/>
            <person name="Mars M."/>
            <person name="Palacios J.M."/>
            <person name="Ruiz-Argueso T."/>
            <person name="Rey L."/>
            <person name="Imperial J."/>
        </authorList>
    </citation>
    <scope>NUCLEOTIDE SEQUENCE [LARGE SCALE GENOMIC DNA]</scope>
    <source>
        <strain evidence="9 10">Lmie10</strain>
    </source>
</reference>
<evidence type="ECO:0000256" key="3">
    <source>
        <dbReference type="ARBA" id="ARBA00022475"/>
    </source>
</evidence>
<comment type="subcellular location">
    <subcellularLocation>
        <location evidence="1">Cell membrane</location>
        <topology evidence="1">Multi-pass membrane protein</topology>
    </subcellularLocation>
</comment>
<feature type="transmembrane region" description="Helical" evidence="7">
    <location>
        <begin position="373"/>
        <end position="395"/>
    </location>
</feature>
<comment type="caution">
    <text evidence="9">The sequence shown here is derived from an EMBL/GenBank/DDBJ whole genome shotgun (WGS) entry which is preliminary data.</text>
</comment>
<feature type="transmembrane region" description="Helical" evidence="7">
    <location>
        <begin position="179"/>
        <end position="201"/>
    </location>
</feature>
<dbReference type="OrthoDB" id="9812221at2"/>
<evidence type="ECO:0000256" key="5">
    <source>
        <dbReference type="ARBA" id="ARBA00022989"/>
    </source>
</evidence>
<keyword evidence="4 7" id="KW-0812">Transmembrane</keyword>
<keyword evidence="10" id="KW-1185">Reference proteome</keyword>
<dbReference type="PANTHER" id="PTHR23501">
    <property type="entry name" value="MAJOR FACILITATOR SUPERFAMILY"/>
    <property type="match status" value="1"/>
</dbReference>
<dbReference type="RefSeq" id="WP_152713732.1">
    <property type="nucleotide sequence ID" value="NZ_VOSJ01000154.1"/>
</dbReference>
<dbReference type="AlphaFoldDB" id="A0A5N7MK77"/>
<feature type="transmembrane region" description="Helical" evidence="7">
    <location>
        <begin position="151"/>
        <end position="173"/>
    </location>
</feature>
<name>A0A5N7MK77_9HYPH</name>
<dbReference type="Gene3D" id="1.20.1720.10">
    <property type="entry name" value="Multidrug resistance protein D"/>
    <property type="match status" value="1"/>
</dbReference>
<feature type="transmembrane region" description="Helical" evidence="7">
    <location>
        <begin position="315"/>
        <end position="337"/>
    </location>
</feature>
<dbReference type="GO" id="GO:0022857">
    <property type="term" value="F:transmembrane transporter activity"/>
    <property type="evidence" value="ECO:0007669"/>
    <property type="project" value="InterPro"/>
</dbReference>
<dbReference type="FunFam" id="1.20.1720.10:FF:000004">
    <property type="entry name" value="EmrB/QacA family drug resistance transporter"/>
    <property type="match status" value="1"/>
</dbReference>
<feature type="transmembrane region" description="Helical" evidence="7">
    <location>
        <begin position="416"/>
        <end position="442"/>
    </location>
</feature>
<keyword evidence="6 7" id="KW-0472">Membrane</keyword>
<sequence length="503" mass="52752">MDTMDQSPNESVRGNPAPALSHAEIRTIILGVLLAMFLAALDQTIIATALPTIGRELGDLEHLPWIVTVYLLTSTAVTPLYGKFSDSYGRRGTMLIGIVIFIIGSIACALAPNMIVLILARGLQGIGGGGLIALAQTIIADIVAPRERGRYQVYFASVFMTSSLLGPVLGGFFAEHLHWSVIFWINLPLGLVAFAIAFQSLKKLPRFERPHKLDLLGALLLVAATVALLLALSWGGLRYPWASLPILGLFTASLVLWGLFAVRMRLAPEPLIPPGVLHNPVVRMAVLAACFAMGTYIGLTIYLPVYFEAVRGLSASLSGLSLIPLMAGTVVGATLSGRTMAKVKHYKRLPTVGLLVAMAATGVLAMYGQSLSIVTVEIILAIISVGLGTVLPVTMVTTQNAVAPHQMGTATGTANFFRSLGGAFIVAIFGAIVLSGSGLSGAASFESLSAVAARSGIDLADVFSHVFIAAIVGFGLSLAFLLALEERPLRGSAIKAAEAAVAD</sequence>
<evidence type="ECO:0000256" key="7">
    <source>
        <dbReference type="SAM" id="Phobius"/>
    </source>
</evidence>
<evidence type="ECO:0000259" key="8">
    <source>
        <dbReference type="PROSITE" id="PS50850"/>
    </source>
</evidence>
<protein>
    <submittedName>
        <fullName evidence="9">MFS transporter</fullName>
    </submittedName>
</protein>
<evidence type="ECO:0000256" key="6">
    <source>
        <dbReference type="ARBA" id="ARBA00023136"/>
    </source>
</evidence>
<dbReference type="InterPro" id="IPR011701">
    <property type="entry name" value="MFS"/>
</dbReference>
<dbReference type="PANTHER" id="PTHR23501:SF197">
    <property type="entry name" value="COMD"/>
    <property type="match status" value="1"/>
</dbReference>
<evidence type="ECO:0000313" key="10">
    <source>
        <dbReference type="Proteomes" id="UP000403266"/>
    </source>
</evidence>
<feature type="transmembrane region" description="Helical" evidence="7">
    <location>
        <begin position="62"/>
        <end position="82"/>
    </location>
</feature>
<dbReference type="Gene3D" id="1.20.1250.20">
    <property type="entry name" value="MFS general substrate transporter like domains"/>
    <property type="match status" value="1"/>
</dbReference>
<dbReference type="InterPro" id="IPR036259">
    <property type="entry name" value="MFS_trans_sf"/>
</dbReference>
<evidence type="ECO:0000256" key="4">
    <source>
        <dbReference type="ARBA" id="ARBA00022692"/>
    </source>
</evidence>
<feature type="transmembrane region" description="Helical" evidence="7">
    <location>
        <begin position="28"/>
        <end position="50"/>
    </location>
</feature>
<dbReference type="PROSITE" id="PS50850">
    <property type="entry name" value="MFS"/>
    <property type="match status" value="1"/>
</dbReference>
<dbReference type="SUPFAM" id="SSF103473">
    <property type="entry name" value="MFS general substrate transporter"/>
    <property type="match status" value="1"/>
</dbReference>
<proteinExistence type="predicted"/>
<feature type="transmembrane region" description="Helical" evidence="7">
    <location>
        <begin position="126"/>
        <end position="144"/>
    </location>
</feature>
<gene>
    <name evidence="9" type="ORF">FS320_20285</name>
</gene>
<evidence type="ECO:0000256" key="2">
    <source>
        <dbReference type="ARBA" id="ARBA00022448"/>
    </source>
</evidence>
<feature type="domain" description="Major facilitator superfamily (MFS) profile" evidence="8">
    <location>
        <begin position="28"/>
        <end position="487"/>
    </location>
</feature>
<evidence type="ECO:0000313" key="9">
    <source>
        <dbReference type="EMBL" id="MPR27455.1"/>
    </source>
</evidence>
<accession>A0A5N7MK77</accession>
<feature type="transmembrane region" description="Helical" evidence="7">
    <location>
        <begin position="241"/>
        <end position="260"/>
    </location>
</feature>
<dbReference type="EMBL" id="VOSK01000090">
    <property type="protein sequence ID" value="MPR27455.1"/>
    <property type="molecule type" value="Genomic_DNA"/>
</dbReference>
<dbReference type="Proteomes" id="UP000403266">
    <property type="component" value="Unassembled WGS sequence"/>
</dbReference>
<dbReference type="Pfam" id="PF07690">
    <property type="entry name" value="MFS_1"/>
    <property type="match status" value="1"/>
</dbReference>
<dbReference type="InterPro" id="IPR020846">
    <property type="entry name" value="MFS_dom"/>
</dbReference>
<feature type="transmembrane region" description="Helical" evidence="7">
    <location>
        <begin position="94"/>
        <end position="120"/>
    </location>
</feature>